<dbReference type="OrthoDB" id="10673330at2759"/>
<feature type="compositionally biased region" description="Basic and acidic residues" evidence="1">
    <location>
        <begin position="280"/>
        <end position="345"/>
    </location>
</feature>
<protein>
    <submittedName>
        <fullName evidence="3">Uncharacterized protein</fullName>
    </submittedName>
</protein>
<evidence type="ECO:0000256" key="2">
    <source>
        <dbReference type="SAM" id="SignalP"/>
    </source>
</evidence>
<name>A0A8J5X6Z9_DIALT</name>
<feature type="region of interest" description="Disordered" evidence="1">
    <location>
        <begin position="533"/>
        <end position="552"/>
    </location>
</feature>
<reference evidence="3" key="1">
    <citation type="submission" date="2021-05" db="EMBL/GenBank/DDBJ databases">
        <title>The genome of the haptophyte Pavlova lutheri (Diacronema luteri, Pavlovales) - a model for lipid biosynthesis in eukaryotic algae.</title>
        <authorList>
            <person name="Hulatt C.J."/>
            <person name="Posewitz M.C."/>
        </authorList>
    </citation>
    <scope>NUCLEOTIDE SEQUENCE</scope>
    <source>
        <strain evidence="3">NIVA-4/92</strain>
    </source>
</reference>
<feature type="compositionally biased region" description="Low complexity" evidence="1">
    <location>
        <begin position="224"/>
        <end position="233"/>
    </location>
</feature>
<feature type="region of interest" description="Disordered" evidence="1">
    <location>
        <begin position="82"/>
        <end position="103"/>
    </location>
</feature>
<organism evidence="3 4">
    <name type="scientific">Diacronema lutheri</name>
    <name type="common">Unicellular marine alga</name>
    <name type="synonym">Monochrysis lutheri</name>
    <dbReference type="NCBI Taxonomy" id="2081491"/>
    <lineage>
        <taxon>Eukaryota</taxon>
        <taxon>Haptista</taxon>
        <taxon>Haptophyta</taxon>
        <taxon>Pavlovophyceae</taxon>
        <taxon>Pavlovales</taxon>
        <taxon>Pavlovaceae</taxon>
        <taxon>Diacronema</taxon>
    </lineage>
</organism>
<feature type="signal peptide" evidence="2">
    <location>
        <begin position="1"/>
        <end position="26"/>
    </location>
</feature>
<feature type="compositionally biased region" description="Gly residues" evidence="1">
    <location>
        <begin position="592"/>
        <end position="601"/>
    </location>
</feature>
<evidence type="ECO:0000256" key="1">
    <source>
        <dbReference type="SAM" id="MobiDB-lite"/>
    </source>
</evidence>
<feature type="region of interest" description="Disordered" evidence="1">
    <location>
        <begin position="558"/>
        <end position="601"/>
    </location>
</feature>
<keyword evidence="2" id="KW-0732">Signal</keyword>
<feature type="region of interest" description="Disordered" evidence="1">
    <location>
        <begin position="193"/>
        <end position="371"/>
    </location>
</feature>
<feature type="region of interest" description="Disordered" evidence="1">
    <location>
        <begin position="735"/>
        <end position="803"/>
    </location>
</feature>
<feature type="compositionally biased region" description="Low complexity" evidence="1">
    <location>
        <begin position="243"/>
        <end position="260"/>
    </location>
</feature>
<feature type="compositionally biased region" description="Polar residues" evidence="1">
    <location>
        <begin position="738"/>
        <end position="747"/>
    </location>
</feature>
<proteinExistence type="predicted"/>
<dbReference type="Proteomes" id="UP000751190">
    <property type="component" value="Unassembled WGS sequence"/>
</dbReference>
<dbReference type="AlphaFoldDB" id="A0A8J5X6Z9"/>
<comment type="caution">
    <text evidence="3">The sequence shown here is derived from an EMBL/GenBank/DDBJ whole genome shotgun (WGS) entry which is preliminary data.</text>
</comment>
<feature type="chain" id="PRO_5035156924" evidence="2">
    <location>
        <begin position="27"/>
        <end position="803"/>
    </location>
</feature>
<feature type="compositionally biased region" description="Low complexity" evidence="1">
    <location>
        <begin position="193"/>
        <end position="215"/>
    </location>
</feature>
<accession>A0A8J5X6Z9</accession>
<dbReference type="EMBL" id="JAGTXO010000037">
    <property type="protein sequence ID" value="KAG8459766.1"/>
    <property type="molecule type" value="Genomic_DNA"/>
</dbReference>
<evidence type="ECO:0000313" key="4">
    <source>
        <dbReference type="Proteomes" id="UP000751190"/>
    </source>
</evidence>
<sequence>MNEPARPRKAALVACALACSLAAVLAVHALARSAPRSAAARGGDAADGPGRLAEELSGWLEGTAEPWLEVMFPRSSHDDQFTLASGGGGSADEVASSVPVAPPPSCPPGKLADAYHLNKEQGTCQQVCIGSGLRGVFIAHGGALGGTCVALGYRSFLAEGKRAGVHYFIFAPSADGLLAASGGAVAVVGAGEAGASGADGAEPAASEPASAPSPDDGADGAGGQTAAEAAASRAARDAREGAADGTSASADGSANSASGGEARGHTARSHRSSASSDAAARAEEREHAQRERDAASEASRRERALARSESMRETAKDAHDISRARDVRDANSRPDRAERAAEPADRAGTSGAPTDAGAPAGRAGVGAAHGGALPPADSRVADAWLVAVGAATLLIGCAMGAFFASRVASTKLTADGPFGCVNDGGALVPLPHGHAVIGGGGVHFAAAPGAHGADGATAASSQPGNSSRAGWFCDGAVSPVRVPICGRVVQLVTEGETAIALTEEGTVYTWLLPSADGGSVCGGGGGWPHSCSGRGAHAHSPGARTDLSRASPATLARSCSASRVLQPPQPQPQARASGRHQQLPTPACGARDGAGGAAGVGGSPRVTCIDSGLADGSPPSPPALWLPDAGAGWHGGGSCWSWSGRAARGCAAKSALEQLADSPCSTCAFSAGGTHGGAACHDGGCDAPAWPRHAAMPAPAHNGALAPAHSPPCFASAAVAAEHASLSALLVRPRPSAGNVSCRTSSPLPGGESSEVWAEASDAGSGTAPSSDAGSTLAIGRRARHSASSLRSLGGPRGVPTFF</sequence>
<gene>
    <name evidence="3" type="ORF">KFE25_014329</name>
</gene>
<evidence type="ECO:0000313" key="3">
    <source>
        <dbReference type="EMBL" id="KAG8459766.1"/>
    </source>
</evidence>
<keyword evidence="4" id="KW-1185">Reference proteome</keyword>